<dbReference type="GO" id="GO:0005525">
    <property type="term" value="F:GTP binding"/>
    <property type="evidence" value="ECO:0007669"/>
    <property type="project" value="UniProtKB-KW"/>
</dbReference>
<evidence type="ECO:0000313" key="6">
    <source>
        <dbReference type="EMBL" id="KAJ9594763.1"/>
    </source>
</evidence>
<feature type="domain" description="Elongation Factor G" evidence="4">
    <location>
        <begin position="278"/>
        <end position="340"/>
    </location>
</feature>
<dbReference type="PANTHER" id="PTHR42908">
    <property type="entry name" value="TRANSLATION ELONGATION FACTOR-RELATED"/>
    <property type="match status" value="1"/>
</dbReference>
<keyword evidence="1" id="KW-0547">Nucleotide-binding</keyword>
<dbReference type="CDD" id="cd16261">
    <property type="entry name" value="EF2_snRNP_III"/>
    <property type="match status" value="1"/>
</dbReference>
<sequence>EKDKVQKIADSLNIKMTTRDMRHTDGKVQLQALCGQWLPLAKTVLDMVCDKLPAPCEMTEEKAEKLMCSMTERFDSLPPETQELKSAFLACSSEDNTPVIVFVSKMFPVERKYLPQNRPQPLTAEEISQRREQARLRHAQRLAESQAQNPAIDDEKEGKESESDVVFIAFARVFSGTVRKEQELYVLGPKHDPHFLKSGEVIDPNLTLKDLKSGQHITKVKVEQLFLLMGRELEDLDAVPAGNVLGIGGLEEHVLKSATLSTTVACPAFTELTQVVVPIVRVAVEPAHPQDMPALVKGLRLLNQADACVQVIVQETGEHVLVTAGEVHLQRCLDDLRERYAKVVINASEPIVPFRETVVVPPTVDMVNEAIQEQNVAKKDGENETVEELISLSTPNKQSLIKIRASPLPTGVTDLLESHAELLKALDKHMNFKIGHQNKDNIDESENLDSDCESQTVLAEHTLKAIEILKEKLKEAFAAAGDKWKGAENHIWSLGPRRCGPNILLNKVPSYDHPTIWKQFEGSDPRFEYDSSFVNGFQLATLAGPLCEEPLMGVCFEVEEWILKDKTQVDQISNSDAVSSQPYGPFSGQIMSIVKEGCRRAFQAQPQRLMAAMYSCNIQVNAEVLGEC</sequence>
<name>A0AAD8ELK5_DIPPU</name>
<evidence type="ECO:0000256" key="3">
    <source>
        <dbReference type="SAM" id="MobiDB-lite"/>
    </source>
</evidence>
<feature type="domain" description="Elongation factor-like GTPase 1" evidence="5">
    <location>
        <begin position="404"/>
        <end position="507"/>
    </location>
</feature>
<dbReference type="GO" id="GO:0042256">
    <property type="term" value="P:cytosolic ribosome assembly"/>
    <property type="evidence" value="ECO:0007669"/>
    <property type="project" value="TreeGrafter"/>
</dbReference>
<dbReference type="Proteomes" id="UP001233999">
    <property type="component" value="Unassembled WGS sequence"/>
</dbReference>
<dbReference type="CDD" id="cd16268">
    <property type="entry name" value="EF2_II"/>
    <property type="match status" value="1"/>
</dbReference>
<evidence type="ECO:0000259" key="5">
    <source>
        <dbReference type="Pfam" id="PF25118"/>
    </source>
</evidence>
<dbReference type="AlphaFoldDB" id="A0AAD8ELK5"/>
<feature type="region of interest" description="Disordered" evidence="3">
    <location>
        <begin position="139"/>
        <end position="158"/>
    </location>
</feature>
<feature type="non-terminal residue" evidence="6">
    <location>
        <position position="628"/>
    </location>
</feature>
<dbReference type="Gene3D" id="3.30.70.870">
    <property type="entry name" value="Elongation Factor G (Translational Gtpase), domain 3"/>
    <property type="match status" value="1"/>
</dbReference>
<dbReference type="GO" id="GO:1990904">
    <property type="term" value="C:ribonucleoprotein complex"/>
    <property type="evidence" value="ECO:0007669"/>
    <property type="project" value="TreeGrafter"/>
</dbReference>
<dbReference type="SUPFAM" id="SSF50447">
    <property type="entry name" value="Translation proteins"/>
    <property type="match status" value="1"/>
</dbReference>
<dbReference type="GO" id="GO:0003924">
    <property type="term" value="F:GTPase activity"/>
    <property type="evidence" value="ECO:0007669"/>
    <property type="project" value="TreeGrafter"/>
</dbReference>
<dbReference type="InterPro" id="IPR020568">
    <property type="entry name" value="Ribosomal_Su5_D2-typ_SF"/>
</dbReference>
<accession>A0AAD8ELK5</accession>
<evidence type="ECO:0000256" key="1">
    <source>
        <dbReference type="ARBA" id="ARBA00022741"/>
    </source>
</evidence>
<dbReference type="InterPro" id="IPR035647">
    <property type="entry name" value="EFG_III/V"/>
</dbReference>
<protein>
    <submittedName>
        <fullName evidence="6">Uncharacterized protein</fullName>
    </submittedName>
</protein>
<dbReference type="SUPFAM" id="SSF54211">
    <property type="entry name" value="Ribosomal protein S5 domain 2-like"/>
    <property type="match status" value="1"/>
</dbReference>
<dbReference type="CDD" id="cd01681">
    <property type="entry name" value="aeEF2_snRNP_like_IV"/>
    <property type="match status" value="1"/>
</dbReference>
<proteinExistence type="predicted"/>
<dbReference type="InterPro" id="IPR041095">
    <property type="entry name" value="EFG_II"/>
</dbReference>
<dbReference type="Gene3D" id="2.40.30.10">
    <property type="entry name" value="Translation factors"/>
    <property type="match status" value="1"/>
</dbReference>
<dbReference type="Pfam" id="PF25118">
    <property type="entry name" value="EFL1"/>
    <property type="match status" value="1"/>
</dbReference>
<dbReference type="InterPro" id="IPR009000">
    <property type="entry name" value="Transl_B-barrel_sf"/>
</dbReference>
<gene>
    <name evidence="6" type="ORF">L9F63_013973</name>
</gene>
<dbReference type="EMBL" id="JASPKZ010002722">
    <property type="protein sequence ID" value="KAJ9594763.1"/>
    <property type="molecule type" value="Genomic_DNA"/>
</dbReference>
<evidence type="ECO:0000313" key="7">
    <source>
        <dbReference type="Proteomes" id="UP001233999"/>
    </source>
</evidence>
<evidence type="ECO:0000256" key="2">
    <source>
        <dbReference type="ARBA" id="ARBA00023134"/>
    </source>
</evidence>
<dbReference type="Gene3D" id="3.30.230.10">
    <property type="match status" value="1"/>
</dbReference>
<reference evidence="6" key="2">
    <citation type="submission" date="2023-05" db="EMBL/GenBank/DDBJ databases">
        <authorList>
            <person name="Fouks B."/>
        </authorList>
    </citation>
    <scope>NUCLEOTIDE SEQUENCE</scope>
    <source>
        <strain evidence="6">Stay&amp;Tobe</strain>
        <tissue evidence="6">Testes</tissue>
    </source>
</reference>
<keyword evidence="2" id="KW-0342">GTP-binding</keyword>
<dbReference type="Pfam" id="PF14492">
    <property type="entry name" value="EFG_III"/>
    <property type="match status" value="1"/>
</dbReference>
<organism evidence="6 7">
    <name type="scientific">Diploptera punctata</name>
    <name type="common">Pacific beetle cockroach</name>
    <dbReference type="NCBI Taxonomy" id="6984"/>
    <lineage>
        <taxon>Eukaryota</taxon>
        <taxon>Metazoa</taxon>
        <taxon>Ecdysozoa</taxon>
        <taxon>Arthropoda</taxon>
        <taxon>Hexapoda</taxon>
        <taxon>Insecta</taxon>
        <taxon>Pterygota</taxon>
        <taxon>Neoptera</taxon>
        <taxon>Polyneoptera</taxon>
        <taxon>Dictyoptera</taxon>
        <taxon>Blattodea</taxon>
        <taxon>Blaberoidea</taxon>
        <taxon>Blaberidae</taxon>
        <taxon>Diplopterinae</taxon>
        <taxon>Diploptera</taxon>
    </lineage>
</organism>
<dbReference type="GO" id="GO:0005829">
    <property type="term" value="C:cytosol"/>
    <property type="evidence" value="ECO:0007669"/>
    <property type="project" value="TreeGrafter"/>
</dbReference>
<reference evidence="6" key="1">
    <citation type="journal article" date="2023" name="IScience">
        <title>Live-bearing cockroach genome reveals convergent evolutionary mechanisms linked to viviparity in insects and beyond.</title>
        <authorList>
            <person name="Fouks B."/>
            <person name="Harrison M.C."/>
            <person name="Mikhailova A.A."/>
            <person name="Marchal E."/>
            <person name="English S."/>
            <person name="Carruthers M."/>
            <person name="Jennings E.C."/>
            <person name="Chiamaka E.L."/>
            <person name="Frigard R.A."/>
            <person name="Pippel M."/>
            <person name="Attardo G.M."/>
            <person name="Benoit J.B."/>
            <person name="Bornberg-Bauer E."/>
            <person name="Tobe S.S."/>
        </authorList>
    </citation>
    <scope>NUCLEOTIDE SEQUENCE</scope>
    <source>
        <strain evidence="6">Stay&amp;Tobe</strain>
    </source>
</reference>
<comment type="caution">
    <text evidence="6">The sequence shown here is derived from an EMBL/GenBank/DDBJ whole genome shotgun (WGS) entry which is preliminary data.</text>
</comment>
<dbReference type="PANTHER" id="PTHR42908:SF3">
    <property type="entry name" value="ELONGATION FACTOR-LIKE GTPASE 1"/>
    <property type="match status" value="1"/>
</dbReference>
<dbReference type="GO" id="GO:0043022">
    <property type="term" value="F:ribosome binding"/>
    <property type="evidence" value="ECO:0007669"/>
    <property type="project" value="TreeGrafter"/>
</dbReference>
<keyword evidence="7" id="KW-1185">Reference proteome</keyword>
<dbReference type="SUPFAM" id="SSF54980">
    <property type="entry name" value="EF-G C-terminal domain-like"/>
    <property type="match status" value="1"/>
</dbReference>
<dbReference type="InterPro" id="IPR056752">
    <property type="entry name" value="EFL1"/>
</dbReference>
<evidence type="ECO:0000259" key="4">
    <source>
        <dbReference type="Pfam" id="PF14492"/>
    </source>
</evidence>
<dbReference type="InterPro" id="IPR014721">
    <property type="entry name" value="Ribsml_uS5_D2-typ_fold_subgr"/>
</dbReference>
<dbReference type="FunFam" id="3.30.70.870:FF:000002">
    <property type="entry name" value="Translation elongation factor 2"/>
    <property type="match status" value="1"/>
</dbReference>